<dbReference type="Proteomes" id="UP000016511">
    <property type="component" value="Unassembled WGS sequence"/>
</dbReference>
<keyword evidence="4 5" id="KW-0472">Membrane</keyword>
<dbReference type="PATRIC" id="fig|649747.3.peg.3194"/>
<keyword evidence="7" id="KW-1185">Reference proteome</keyword>
<reference evidence="6 7" key="1">
    <citation type="submission" date="2013-08" db="EMBL/GenBank/DDBJ databases">
        <authorList>
            <person name="Weinstock G."/>
            <person name="Sodergren E."/>
            <person name="Wylie T."/>
            <person name="Fulton L."/>
            <person name="Fulton R."/>
            <person name="Fronick C."/>
            <person name="O'Laughlin M."/>
            <person name="Godfrey J."/>
            <person name="Miner T."/>
            <person name="Herter B."/>
            <person name="Appelbaum E."/>
            <person name="Cordes M."/>
            <person name="Lek S."/>
            <person name="Wollam A."/>
            <person name="Pepin K.H."/>
            <person name="Palsikar V.B."/>
            <person name="Mitreva M."/>
            <person name="Wilson R.K."/>
        </authorList>
    </citation>
    <scope>NUCLEOTIDE SEQUENCE [LARGE SCALE GENOMIC DNA]</scope>
    <source>
        <strain evidence="6 7">ATCC 12856</strain>
    </source>
</reference>
<keyword evidence="2 5" id="KW-0812">Transmembrane</keyword>
<evidence type="ECO:0000256" key="5">
    <source>
        <dbReference type="HAMAP-Rule" id="MF_01874"/>
    </source>
</evidence>
<dbReference type="HAMAP" id="MF_01874">
    <property type="entry name" value="UPF0756"/>
    <property type="match status" value="1"/>
</dbReference>
<dbReference type="GO" id="GO:0005886">
    <property type="term" value="C:plasma membrane"/>
    <property type="evidence" value="ECO:0007669"/>
    <property type="project" value="UniProtKB-SubCell"/>
</dbReference>
<dbReference type="HOGENOM" id="CLU_125889_0_0_9"/>
<dbReference type="EMBL" id="AWSJ01000215">
    <property type="protein sequence ID" value="ERI08418.1"/>
    <property type="molecule type" value="Genomic_DNA"/>
</dbReference>
<dbReference type="eggNOG" id="COG2707">
    <property type="taxonomic scope" value="Bacteria"/>
</dbReference>
<dbReference type="InterPro" id="IPR007382">
    <property type="entry name" value="UPF0756_TM"/>
</dbReference>
<dbReference type="Pfam" id="PF04284">
    <property type="entry name" value="DUF441"/>
    <property type="match status" value="1"/>
</dbReference>
<keyword evidence="1 5" id="KW-1003">Cell membrane</keyword>
<feature type="transmembrane region" description="Helical" evidence="5">
    <location>
        <begin position="71"/>
        <end position="91"/>
    </location>
</feature>
<gene>
    <name evidence="6" type="ORF">HMPREF0083_03523</name>
</gene>
<accession>U1X1L9</accession>
<dbReference type="PANTHER" id="PTHR38452:SF1">
    <property type="entry name" value="UPF0756 MEMBRANE PROTEIN YEAL"/>
    <property type="match status" value="1"/>
</dbReference>
<feature type="transmembrane region" description="Helical" evidence="5">
    <location>
        <begin position="28"/>
        <end position="51"/>
    </location>
</feature>
<feature type="transmembrane region" description="Helical" evidence="5">
    <location>
        <begin position="135"/>
        <end position="168"/>
    </location>
</feature>
<evidence type="ECO:0000256" key="2">
    <source>
        <dbReference type="ARBA" id="ARBA00022692"/>
    </source>
</evidence>
<feature type="transmembrane region" description="Helical" evidence="5">
    <location>
        <begin position="103"/>
        <end position="123"/>
    </location>
</feature>
<dbReference type="AlphaFoldDB" id="U1X1L9"/>
<evidence type="ECO:0000256" key="1">
    <source>
        <dbReference type="ARBA" id="ARBA00022475"/>
    </source>
</evidence>
<keyword evidence="3 5" id="KW-1133">Transmembrane helix</keyword>
<name>U1X1L9_ANEAE</name>
<protein>
    <recommendedName>
        <fullName evidence="5">UPF0756 membrane protein HMPREF0083_03523</fullName>
    </recommendedName>
</protein>
<comment type="similarity">
    <text evidence="5">Belongs to the UPF0756 family.</text>
</comment>
<organism evidence="6 7">
    <name type="scientific">Aneurinibacillus aneurinilyticus ATCC 12856</name>
    <dbReference type="NCBI Taxonomy" id="649747"/>
    <lineage>
        <taxon>Bacteria</taxon>
        <taxon>Bacillati</taxon>
        <taxon>Bacillota</taxon>
        <taxon>Bacilli</taxon>
        <taxon>Bacillales</taxon>
        <taxon>Paenibacillaceae</taxon>
        <taxon>Aneurinibacillus group</taxon>
        <taxon>Aneurinibacillus</taxon>
    </lineage>
</organism>
<evidence type="ECO:0000256" key="4">
    <source>
        <dbReference type="ARBA" id="ARBA00023136"/>
    </source>
</evidence>
<comment type="caution">
    <text evidence="6">The sequence shown here is derived from an EMBL/GenBank/DDBJ whole genome shotgun (WGS) entry which is preliminary data.</text>
</comment>
<evidence type="ECO:0000313" key="7">
    <source>
        <dbReference type="Proteomes" id="UP000016511"/>
    </source>
</evidence>
<evidence type="ECO:0000313" key="6">
    <source>
        <dbReference type="EMBL" id="ERI08418.1"/>
    </source>
</evidence>
<evidence type="ECO:0000256" key="3">
    <source>
        <dbReference type="ARBA" id="ARBA00022989"/>
    </source>
</evidence>
<comment type="subcellular location">
    <subcellularLocation>
        <location evidence="5">Cell membrane</location>
        <topology evidence="5">Multi-pass membrane protein</topology>
    </subcellularLocation>
</comment>
<dbReference type="STRING" id="649747.HMPREF0083_03523"/>
<sequence>MRIKRTCPASRRRTLSFFVWKGEKRMDIFAILAVIAVLGIISKNAAIWIAAGGLMLLKLLPFEQPLNWVNQYGLKIGIAVLTMGVLAPIALGKITTVNLLDTLKSGIGIMAIVVGLGVAYLGGRGTSLLTAQPHIVTGLLIGTILGVAFFRGVPVGPLIAAGVLALFADTLK</sequence>
<proteinExistence type="inferred from homology"/>
<dbReference type="PANTHER" id="PTHR38452">
    <property type="entry name" value="UPF0756 MEMBRANE PROTEIN YEAL"/>
    <property type="match status" value="1"/>
</dbReference>